<sequence>MGGAAGTGGGKAAKRDSLVGQLGGVDHGEHYALWTEVEGFLGPRRGGLRDAEDGSGVSGSERVEARESVADAAGAVLHVDDNEVVAGEGGDLGEGGGEGEEEETVKGFAIA</sequence>
<name>A0AAQ3RY99_VIGMU</name>
<organism evidence="2 3">
    <name type="scientific">Vigna mungo</name>
    <name type="common">Black gram</name>
    <name type="synonym">Phaseolus mungo</name>
    <dbReference type="NCBI Taxonomy" id="3915"/>
    <lineage>
        <taxon>Eukaryota</taxon>
        <taxon>Viridiplantae</taxon>
        <taxon>Streptophyta</taxon>
        <taxon>Embryophyta</taxon>
        <taxon>Tracheophyta</taxon>
        <taxon>Spermatophyta</taxon>
        <taxon>Magnoliopsida</taxon>
        <taxon>eudicotyledons</taxon>
        <taxon>Gunneridae</taxon>
        <taxon>Pentapetalae</taxon>
        <taxon>rosids</taxon>
        <taxon>fabids</taxon>
        <taxon>Fabales</taxon>
        <taxon>Fabaceae</taxon>
        <taxon>Papilionoideae</taxon>
        <taxon>50 kb inversion clade</taxon>
        <taxon>NPAAA clade</taxon>
        <taxon>indigoferoid/millettioid clade</taxon>
        <taxon>Phaseoleae</taxon>
        <taxon>Vigna</taxon>
    </lineage>
</organism>
<evidence type="ECO:0000256" key="1">
    <source>
        <dbReference type="SAM" id="MobiDB-lite"/>
    </source>
</evidence>
<protein>
    <submittedName>
        <fullName evidence="2">Uncharacterized protein</fullName>
    </submittedName>
</protein>
<gene>
    <name evidence="2" type="ORF">V8G54_016884</name>
</gene>
<reference evidence="2 3" key="1">
    <citation type="journal article" date="2023" name="Life. Sci Alliance">
        <title>Evolutionary insights into 3D genome organization and epigenetic landscape of Vigna mungo.</title>
        <authorList>
            <person name="Junaid A."/>
            <person name="Singh B."/>
            <person name="Bhatia S."/>
        </authorList>
    </citation>
    <scope>NUCLEOTIDE SEQUENCE [LARGE SCALE GENOMIC DNA]</scope>
    <source>
        <strain evidence="2">Urdbean</strain>
    </source>
</reference>
<evidence type="ECO:0000313" key="2">
    <source>
        <dbReference type="EMBL" id="WVZ12354.1"/>
    </source>
</evidence>
<accession>A0AAQ3RY99</accession>
<keyword evidence="3" id="KW-1185">Reference proteome</keyword>
<evidence type="ECO:0000313" key="3">
    <source>
        <dbReference type="Proteomes" id="UP001374535"/>
    </source>
</evidence>
<dbReference type="EMBL" id="CP144696">
    <property type="protein sequence ID" value="WVZ12354.1"/>
    <property type="molecule type" value="Genomic_DNA"/>
</dbReference>
<dbReference type="Proteomes" id="UP001374535">
    <property type="component" value="Chromosome 5"/>
</dbReference>
<proteinExistence type="predicted"/>
<feature type="compositionally biased region" description="Gly residues" evidence="1">
    <location>
        <begin position="87"/>
        <end position="96"/>
    </location>
</feature>
<feature type="region of interest" description="Disordered" evidence="1">
    <location>
        <begin position="43"/>
        <end position="111"/>
    </location>
</feature>
<dbReference type="AlphaFoldDB" id="A0AAQ3RY99"/>